<gene>
    <name evidence="4" type="ORF">JL107_02020</name>
</gene>
<evidence type="ECO:0008006" key="6">
    <source>
        <dbReference type="Google" id="ProtNLM"/>
    </source>
</evidence>
<dbReference type="PANTHER" id="PTHR34106:SF5">
    <property type="entry name" value="GLYCOSIDASE"/>
    <property type="match status" value="1"/>
</dbReference>
<proteinExistence type="inferred from homology"/>
<dbReference type="Pfam" id="PF04041">
    <property type="entry name" value="Glyco_hydro_130"/>
    <property type="match status" value="1"/>
</dbReference>
<organism evidence="4 5">
    <name type="scientific">Nakamurella flavida</name>
    <dbReference type="NCBI Taxonomy" id="363630"/>
    <lineage>
        <taxon>Bacteria</taxon>
        <taxon>Bacillati</taxon>
        <taxon>Actinomycetota</taxon>
        <taxon>Actinomycetes</taxon>
        <taxon>Nakamurellales</taxon>
        <taxon>Nakamurellaceae</taxon>
        <taxon>Nakamurella</taxon>
    </lineage>
</organism>
<dbReference type="CDD" id="cd18615">
    <property type="entry name" value="GH130"/>
    <property type="match status" value="1"/>
</dbReference>
<evidence type="ECO:0000313" key="5">
    <source>
        <dbReference type="Proteomes" id="UP000663801"/>
    </source>
</evidence>
<dbReference type="PIRSF" id="PIRSF016202">
    <property type="entry name" value="PH1107"/>
    <property type="match status" value="1"/>
</dbReference>
<evidence type="ECO:0000313" key="4">
    <source>
        <dbReference type="EMBL" id="MBM9475213.1"/>
    </source>
</evidence>
<dbReference type="Gene3D" id="2.115.10.20">
    <property type="entry name" value="Glycosyl hydrolase domain, family 43"/>
    <property type="match status" value="1"/>
</dbReference>
<evidence type="ECO:0000256" key="3">
    <source>
        <dbReference type="ARBA" id="ARBA00024356"/>
    </source>
</evidence>
<dbReference type="GO" id="GO:0016757">
    <property type="term" value="F:glycosyltransferase activity"/>
    <property type="evidence" value="ECO:0007669"/>
    <property type="project" value="UniProtKB-KW"/>
</dbReference>
<keyword evidence="1" id="KW-0328">Glycosyltransferase</keyword>
<keyword evidence="2" id="KW-0808">Transferase</keyword>
<reference evidence="4" key="1">
    <citation type="submission" date="2021-01" db="EMBL/GenBank/DDBJ databases">
        <title>KCTC 19127 draft genome.</title>
        <authorList>
            <person name="An D."/>
        </authorList>
    </citation>
    <scope>NUCLEOTIDE SEQUENCE</scope>
    <source>
        <strain evidence="4">KCTC 19127</strain>
    </source>
</reference>
<comment type="similarity">
    <text evidence="3">Belongs to the glycosyl hydrolase 130 family.</text>
</comment>
<dbReference type="InterPro" id="IPR023296">
    <property type="entry name" value="Glyco_hydro_beta-prop_sf"/>
</dbReference>
<accession>A0A939BYZ9</accession>
<name>A0A939BYZ9_9ACTN</name>
<dbReference type="PANTHER" id="PTHR34106">
    <property type="entry name" value="GLYCOSIDASE"/>
    <property type="match status" value="1"/>
</dbReference>
<protein>
    <recommendedName>
        <fullName evidence="6">Glycosidase</fullName>
    </recommendedName>
</protein>
<evidence type="ECO:0000256" key="2">
    <source>
        <dbReference type="ARBA" id="ARBA00022679"/>
    </source>
</evidence>
<dbReference type="Proteomes" id="UP000663801">
    <property type="component" value="Unassembled WGS sequence"/>
</dbReference>
<evidence type="ECO:0000256" key="1">
    <source>
        <dbReference type="ARBA" id="ARBA00022676"/>
    </source>
</evidence>
<dbReference type="EMBL" id="JAERWL010000002">
    <property type="protein sequence ID" value="MBM9475213.1"/>
    <property type="molecule type" value="Genomic_DNA"/>
</dbReference>
<dbReference type="SUPFAM" id="SSF75005">
    <property type="entry name" value="Arabinanase/levansucrase/invertase"/>
    <property type="match status" value="1"/>
</dbReference>
<keyword evidence="5" id="KW-1185">Reference proteome</keyword>
<comment type="caution">
    <text evidence="4">The sequence shown here is derived from an EMBL/GenBank/DDBJ whole genome shotgun (WGS) entry which is preliminary data.</text>
</comment>
<sequence>MSALSDDLFRRAVGNPLLAPNRWPYRINAVMNAGATTVGDETVLLCRVEDRRGISHLTVARSKDGVSNWVVDETPLLAPQPDVPGESWGLEDARITRIDELDLWTITYTSFGPGGPAVSLATTRDFRTVERLGVIRPPEDKNAALLSRRVGGQFILFHRPMTVSGGRADIWLSRSPDLQQWGEPEPVMSARTGGSWDSARIGIGPPPLETPDGWLLVYHGVRQTVAGALYRAGLALLDLDDPSKVIARCEEWVMSPREQYELVGDVPGVVFPCGLVWDEPTDEIRLYYGAADTCIGLATSTLTEVLTHLREGH</sequence>
<dbReference type="AlphaFoldDB" id="A0A939BYZ9"/>
<dbReference type="InterPro" id="IPR007184">
    <property type="entry name" value="Mannoside_phosphorylase"/>
</dbReference>